<dbReference type="Pfam" id="PF00528">
    <property type="entry name" value="BPD_transp_1"/>
    <property type="match status" value="1"/>
</dbReference>
<keyword evidence="4" id="KW-1003">Cell membrane</keyword>
<keyword evidence="6 8" id="KW-1133">Transmembrane helix</keyword>
<evidence type="ECO:0000313" key="11">
    <source>
        <dbReference type="Proteomes" id="UP000077786"/>
    </source>
</evidence>
<name>A0A1B6VGH5_9PROT</name>
<feature type="transmembrane region" description="Helical" evidence="8">
    <location>
        <begin position="195"/>
        <end position="220"/>
    </location>
</feature>
<feature type="transmembrane region" description="Helical" evidence="8">
    <location>
        <begin position="152"/>
        <end position="174"/>
    </location>
</feature>
<keyword evidence="7 8" id="KW-0472">Membrane</keyword>
<feature type="transmembrane region" description="Helical" evidence="8">
    <location>
        <begin position="12"/>
        <end position="34"/>
    </location>
</feature>
<organism evidence="10 11">
    <name type="scientific">Gluconobacter cerinus</name>
    <dbReference type="NCBI Taxonomy" id="38307"/>
    <lineage>
        <taxon>Bacteria</taxon>
        <taxon>Pseudomonadati</taxon>
        <taxon>Pseudomonadota</taxon>
        <taxon>Alphaproteobacteria</taxon>
        <taxon>Acetobacterales</taxon>
        <taxon>Acetobacteraceae</taxon>
        <taxon>Gluconobacter</taxon>
    </lineage>
</organism>
<dbReference type="AlphaFoldDB" id="A0A1B6VGH5"/>
<feature type="transmembrane region" description="Helical" evidence="8">
    <location>
        <begin position="251"/>
        <end position="272"/>
    </location>
</feature>
<dbReference type="GO" id="GO:0005886">
    <property type="term" value="C:plasma membrane"/>
    <property type="evidence" value="ECO:0007669"/>
    <property type="project" value="UniProtKB-SubCell"/>
</dbReference>
<dbReference type="CDD" id="cd06261">
    <property type="entry name" value="TM_PBP2"/>
    <property type="match status" value="1"/>
</dbReference>
<feature type="transmembrane region" description="Helical" evidence="8">
    <location>
        <begin position="104"/>
        <end position="124"/>
    </location>
</feature>
<dbReference type="Gene3D" id="1.10.3720.10">
    <property type="entry name" value="MetI-like"/>
    <property type="match status" value="1"/>
</dbReference>
<dbReference type="InterPro" id="IPR000515">
    <property type="entry name" value="MetI-like"/>
</dbReference>
<dbReference type="PROSITE" id="PS50928">
    <property type="entry name" value="ABC_TM1"/>
    <property type="match status" value="1"/>
</dbReference>
<comment type="caution">
    <text evidence="10">The sequence shown here is derived from an EMBL/GenBank/DDBJ whole genome shotgun (WGS) entry which is preliminary data.</text>
</comment>
<dbReference type="InterPro" id="IPR035906">
    <property type="entry name" value="MetI-like_sf"/>
</dbReference>
<evidence type="ECO:0000256" key="6">
    <source>
        <dbReference type="ARBA" id="ARBA00022989"/>
    </source>
</evidence>
<dbReference type="GO" id="GO:0055085">
    <property type="term" value="P:transmembrane transport"/>
    <property type="evidence" value="ECO:0007669"/>
    <property type="project" value="InterPro"/>
</dbReference>
<proteinExistence type="inferred from homology"/>
<sequence>MRVSVRKQPSWLQVLLILPGVAALVVTFVFPLLWLARTSLQPTTGHILSLHAYVRLFEDSFYWWVIGRTIFIGLLCVVITVPMAFPVALFLARSQSRWRGTLTALAIAPLLTSTVIRTYGWMVILGRHGLINTTLVWAGILAQPTRLDNGPFATVVALVEILLPYGIISILSHLSRLDAELEQAASLLGARRLQVFWRVLLPLSLPGLMTASLLVFVLAISSLVTPQLMGGGRVFVLATEIFNQTTIALDWPFAGALSITLLAFFGIFVALYQRILQRVESQS</sequence>
<gene>
    <name evidence="10" type="ORF">A0123_02992</name>
</gene>
<evidence type="ECO:0000259" key="9">
    <source>
        <dbReference type="PROSITE" id="PS50928"/>
    </source>
</evidence>
<dbReference type="PANTHER" id="PTHR42929:SF5">
    <property type="entry name" value="ABC TRANSPORTER PERMEASE PROTEIN"/>
    <property type="match status" value="1"/>
</dbReference>
<evidence type="ECO:0000256" key="1">
    <source>
        <dbReference type="ARBA" id="ARBA00004651"/>
    </source>
</evidence>
<dbReference type="OrthoDB" id="7915284at2"/>
<comment type="similarity">
    <text evidence="2">Belongs to the binding-protein-dependent transport system permease family. CysTW subfamily.</text>
</comment>
<evidence type="ECO:0000256" key="3">
    <source>
        <dbReference type="ARBA" id="ARBA00022448"/>
    </source>
</evidence>
<dbReference type="Proteomes" id="UP000077786">
    <property type="component" value="Unassembled WGS sequence"/>
</dbReference>
<feature type="domain" description="ABC transmembrane type-1" evidence="9">
    <location>
        <begin position="66"/>
        <end position="272"/>
    </location>
</feature>
<evidence type="ECO:0000256" key="8">
    <source>
        <dbReference type="RuleBase" id="RU363032"/>
    </source>
</evidence>
<dbReference type="RefSeq" id="WP_064275429.1">
    <property type="nucleotide sequence ID" value="NZ_LUTU01000017.1"/>
</dbReference>
<keyword evidence="5 8" id="KW-0812">Transmembrane</keyword>
<evidence type="ECO:0000256" key="7">
    <source>
        <dbReference type="ARBA" id="ARBA00023136"/>
    </source>
</evidence>
<dbReference type="SUPFAM" id="SSF161098">
    <property type="entry name" value="MetI-like"/>
    <property type="match status" value="1"/>
</dbReference>
<keyword evidence="3 8" id="KW-0813">Transport</keyword>
<evidence type="ECO:0000256" key="4">
    <source>
        <dbReference type="ARBA" id="ARBA00022475"/>
    </source>
</evidence>
<evidence type="ECO:0000313" key="10">
    <source>
        <dbReference type="EMBL" id="OAJ66315.1"/>
    </source>
</evidence>
<dbReference type="PATRIC" id="fig|38307.3.peg.3132"/>
<accession>A0A1B6VGH5</accession>
<protein>
    <submittedName>
        <fullName evidence="10">Spermidine/putrescine ABC transporter permease</fullName>
    </submittedName>
</protein>
<evidence type="ECO:0000256" key="2">
    <source>
        <dbReference type="ARBA" id="ARBA00007069"/>
    </source>
</evidence>
<dbReference type="PANTHER" id="PTHR42929">
    <property type="entry name" value="INNER MEMBRANE ABC TRANSPORTER PERMEASE PROTEIN YDCU-RELATED-RELATED"/>
    <property type="match status" value="1"/>
</dbReference>
<feature type="transmembrane region" description="Helical" evidence="8">
    <location>
        <begin position="61"/>
        <end position="92"/>
    </location>
</feature>
<dbReference type="EMBL" id="LUTU01000017">
    <property type="protein sequence ID" value="OAJ66315.1"/>
    <property type="molecule type" value="Genomic_DNA"/>
</dbReference>
<comment type="subcellular location">
    <subcellularLocation>
        <location evidence="1 8">Cell membrane</location>
        <topology evidence="1 8">Multi-pass membrane protein</topology>
    </subcellularLocation>
</comment>
<reference evidence="10 11" key="1">
    <citation type="submission" date="2016-03" db="EMBL/GenBank/DDBJ databases">
        <title>Draft genome sequence of Gluconobacter cerinus strain CECT 9110.</title>
        <authorList>
            <person name="Sainz F."/>
            <person name="Mas A."/>
            <person name="Torija M.J."/>
        </authorList>
    </citation>
    <scope>NUCLEOTIDE SEQUENCE [LARGE SCALE GENOMIC DNA]</scope>
    <source>
        <strain evidence="10 11">CECT 9110</strain>
    </source>
</reference>
<evidence type="ECO:0000256" key="5">
    <source>
        <dbReference type="ARBA" id="ARBA00022692"/>
    </source>
</evidence>